<dbReference type="AlphaFoldDB" id="C5LUM5"/>
<dbReference type="InterPro" id="IPR004869">
    <property type="entry name" value="MMPL_dom"/>
</dbReference>
<feature type="domain" description="Membrane transport protein MMPL" evidence="6">
    <location>
        <begin position="2"/>
        <end position="44"/>
    </location>
</feature>
<keyword evidence="8" id="KW-1185">Reference proteome</keyword>
<keyword evidence="2 5" id="KW-0812">Transmembrane</keyword>
<evidence type="ECO:0000256" key="1">
    <source>
        <dbReference type="ARBA" id="ARBA00004141"/>
    </source>
</evidence>
<sequence length="75" mass="8511">MAAIVLALSIDYSLILLTRFREEIIIRKKGVREACIDMLYFSGMIISVGVSFHGVGPMFALIEPYDYPNTYYNIS</sequence>
<feature type="transmembrane region" description="Helical" evidence="5">
    <location>
        <begin position="38"/>
        <end position="62"/>
    </location>
</feature>
<evidence type="ECO:0000313" key="8">
    <source>
        <dbReference type="Proteomes" id="UP000007800"/>
    </source>
</evidence>
<dbReference type="InParanoid" id="C5LUM5"/>
<dbReference type="Pfam" id="PF03176">
    <property type="entry name" value="MMPL"/>
    <property type="match status" value="1"/>
</dbReference>
<gene>
    <name evidence="7" type="ORF">Pmar_PMAR022798</name>
</gene>
<keyword evidence="3 5" id="KW-1133">Transmembrane helix</keyword>
<evidence type="ECO:0000256" key="5">
    <source>
        <dbReference type="SAM" id="Phobius"/>
    </source>
</evidence>
<keyword evidence="4 5" id="KW-0472">Membrane</keyword>
<evidence type="ECO:0000313" key="7">
    <source>
        <dbReference type="EMBL" id="EEQ99566.1"/>
    </source>
</evidence>
<dbReference type="GO" id="GO:0016020">
    <property type="term" value="C:membrane"/>
    <property type="evidence" value="ECO:0007669"/>
    <property type="project" value="UniProtKB-SubCell"/>
</dbReference>
<evidence type="ECO:0000256" key="2">
    <source>
        <dbReference type="ARBA" id="ARBA00022692"/>
    </source>
</evidence>
<comment type="subcellular location">
    <subcellularLocation>
        <location evidence="1">Membrane</location>
        <topology evidence="1">Multi-pass membrane protein</topology>
    </subcellularLocation>
</comment>
<dbReference type="SUPFAM" id="SSF82866">
    <property type="entry name" value="Multidrug efflux transporter AcrB transmembrane domain"/>
    <property type="match status" value="1"/>
</dbReference>
<protein>
    <recommendedName>
        <fullName evidence="6">Membrane transport protein MMPL domain-containing protein</fullName>
    </recommendedName>
</protein>
<organism evidence="8">
    <name type="scientific">Perkinsus marinus (strain ATCC 50983 / TXsc)</name>
    <dbReference type="NCBI Taxonomy" id="423536"/>
    <lineage>
        <taxon>Eukaryota</taxon>
        <taxon>Sar</taxon>
        <taxon>Alveolata</taxon>
        <taxon>Perkinsozoa</taxon>
        <taxon>Perkinsea</taxon>
        <taxon>Perkinsida</taxon>
        <taxon>Perkinsidae</taxon>
        <taxon>Perkinsus</taxon>
    </lineage>
</organism>
<dbReference type="EMBL" id="GG685547">
    <property type="protein sequence ID" value="EEQ99566.1"/>
    <property type="molecule type" value="Genomic_DNA"/>
</dbReference>
<accession>C5LUM5</accession>
<evidence type="ECO:0000259" key="6">
    <source>
        <dbReference type="Pfam" id="PF03176"/>
    </source>
</evidence>
<evidence type="ECO:0000256" key="4">
    <source>
        <dbReference type="ARBA" id="ARBA00023136"/>
    </source>
</evidence>
<reference evidence="7 8" key="1">
    <citation type="submission" date="2008-07" db="EMBL/GenBank/DDBJ databases">
        <authorList>
            <person name="El-Sayed N."/>
            <person name="Caler E."/>
            <person name="Inman J."/>
            <person name="Amedeo P."/>
            <person name="Hass B."/>
            <person name="Wortman J."/>
        </authorList>
    </citation>
    <scope>NUCLEOTIDE SEQUENCE [LARGE SCALE GENOMIC DNA]</scope>
    <source>
        <strain evidence="8">ATCC 50983 / TXsc</strain>
    </source>
</reference>
<evidence type="ECO:0000256" key="3">
    <source>
        <dbReference type="ARBA" id="ARBA00022989"/>
    </source>
</evidence>
<dbReference type="RefSeq" id="XP_002766849.1">
    <property type="nucleotide sequence ID" value="XM_002766803.1"/>
</dbReference>
<dbReference type="GeneID" id="9051330"/>
<proteinExistence type="predicted"/>
<dbReference type="Proteomes" id="UP000007800">
    <property type="component" value="Unassembled WGS sequence"/>
</dbReference>
<name>C5LUM5_PERM5</name>